<dbReference type="Proteomes" id="UP000600365">
    <property type="component" value="Unassembled WGS sequence"/>
</dbReference>
<evidence type="ECO:0000256" key="1">
    <source>
        <dbReference type="ARBA" id="ARBA00008791"/>
    </source>
</evidence>
<evidence type="ECO:0000256" key="2">
    <source>
        <dbReference type="SAM" id="MobiDB-lite"/>
    </source>
</evidence>
<feature type="region of interest" description="Disordered" evidence="2">
    <location>
        <begin position="38"/>
        <end position="61"/>
    </location>
</feature>
<dbReference type="PANTHER" id="PTHR46553:SF3">
    <property type="entry name" value="ADENINE NUCLEOTIDE ALPHA HYDROLASES-LIKE SUPERFAMILY PROTEIN"/>
    <property type="match status" value="1"/>
</dbReference>
<dbReference type="InterPro" id="IPR006015">
    <property type="entry name" value="Universal_stress_UspA"/>
</dbReference>
<gene>
    <name evidence="4" type="ORF">GCM10011579_064550</name>
</gene>
<dbReference type="InterPro" id="IPR006016">
    <property type="entry name" value="UspA"/>
</dbReference>
<dbReference type="RefSeq" id="WP_189189627.1">
    <property type="nucleotide sequence ID" value="NZ_BMMM01000013.1"/>
</dbReference>
<dbReference type="AlphaFoldDB" id="A0A917Y948"/>
<dbReference type="SUPFAM" id="SSF52402">
    <property type="entry name" value="Adenine nucleotide alpha hydrolases-like"/>
    <property type="match status" value="2"/>
</dbReference>
<organism evidence="4 5">
    <name type="scientific">Streptomyces albiflavescens</name>
    <dbReference type="NCBI Taxonomy" id="1623582"/>
    <lineage>
        <taxon>Bacteria</taxon>
        <taxon>Bacillati</taxon>
        <taxon>Actinomycetota</taxon>
        <taxon>Actinomycetes</taxon>
        <taxon>Kitasatosporales</taxon>
        <taxon>Streptomycetaceae</taxon>
        <taxon>Streptomyces</taxon>
    </lineage>
</organism>
<evidence type="ECO:0000313" key="5">
    <source>
        <dbReference type="Proteomes" id="UP000600365"/>
    </source>
</evidence>
<comment type="caution">
    <text evidence="4">The sequence shown here is derived from an EMBL/GenBank/DDBJ whole genome shotgun (WGS) entry which is preliminary data.</text>
</comment>
<dbReference type="PANTHER" id="PTHR46553">
    <property type="entry name" value="ADENINE NUCLEOTIDE ALPHA HYDROLASES-LIKE SUPERFAMILY PROTEIN"/>
    <property type="match status" value="1"/>
</dbReference>
<feature type="domain" description="UspA" evidence="3">
    <location>
        <begin position="4"/>
        <end position="139"/>
    </location>
</feature>
<reference evidence="4 5" key="1">
    <citation type="journal article" date="2014" name="Int. J. Syst. Evol. Microbiol.">
        <title>Complete genome sequence of Corynebacterium casei LMG S-19264T (=DSM 44701T), isolated from a smear-ripened cheese.</title>
        <authorList>
            <consortium name="US DOE Joint Genome Institute (JGI-PGF)"/>
            <person name="Walter F."/>
            <person name="Albersmeier A."/>
            <person name="Kalinowski J."/>
            <person name="Ruckert C."/>
        </authorList>
    </citation>
    <scope>NUCLEOTIDE SEQUENCE [LARGE SCALE GENOMIC DNA]</scope>
    <source>
        <strain evidence="4 5">CGMCC 4.7111</strain>
    </source>
</reference>
<sequence length="309" mass="32236">MTLPLVVGVDGSDASLLAVDWAVDEALRHGVPLRIVHASPGERDEGALPSTGSGQTSERVPAEHIVASAAERAERRNPDVEVTTDIIPEEAAAALVSEGNHAFALVTGSRGRGMLKGLLLGSVGPAVAARAQCPVMVVRGDRAGMAGTHGRILLGLGDADTSAEALRFAFREADARGCILDVVRAWGSHAYDAGGDRTRGEEPAHAPEERASTLLDALLGDSIADHPHVRTHRTTLEGPAGKTLAHRSAAADLVIIGAKRSTGHFGLQLGGVSDRLLHHAQCPVAVVPQRPRLSRQDGPEMPGTGRRPL</sequence>
<name>A0A917Y948_9ACTN</name>
<dbReference type="PRINTS" id="PR01438">
    <property type="entry name" value="UNVRSLSTRESS"/>
</dbReference>
<dbReference type="InterPro" id="IPR014729">
    <property type="entry name" value="Rossmann-like_a/b/a_fold"/>
</dbReference>
<feature type="region of interest" description="Disordered" evidence="2">
    <location>
        <begin position="288"/>
        <end position="309"/>
    </location>
</feature>
<evidence type="ECO:0000313" key="4">
    <source>
        <dbReference type="EMBL" id="GGN79754.1"/>
    </source>
</evidence>
<dbReference type="EMBL" id="BMMM01000013">
    <property type="protein sequence ID" value="GGN79754.1"/>
    <property type="molecule type" value="Genomic_DNA"/>
</dbReference>
<comment type="similarity">
    <text evidence="1">Belongs to the universal stress protein A family.</text>
</comment>
<dbReference type="Pfam" id="PF00582">
    <property type="entry name" value="Usp"/>
    <property type="match status" value="2"/>
</dbReference>
<dbReference type="Gene3D" id="3.40.50.620">
    <property type="entry name" value="HUPs"/>
    <property type="match status" value="2"/>
</dbReference>
<keyword evidence="5" id="KW-1185">Reference proteome</keyword>
<feature type="domain" description="UspA" evidence="3">
    <location>
        <begin position="151"/>
        <end position="288"/>
    </location>
</feature>
<evidence type="ECO:0000259" key="3">
    <source>
        <dbReference type="Pfam" id="PF00582"/>
    </source>
</evidence>
<proteinExistence type="inferred from homology"/>
<protein>
    <submittedName>
        <fullName evidence="4">Universal stress protein</fullName>
    </submittedName>
</protein>
<accession>A0A917Y948</accession>